<feature type="transmembrane region" description="Helical" evidence="1">
    <location>
        <begin position="80"/>
        <end position="99"/>
    </location>
</feature>
<sequence>MEINVQIPAIISSVSFFVVAAFQILLALGFPLGAFSWGGTHPGVLPPRLRFASLAAAGILLFMAYVMLSHTNVLASDLRFFPSQALIWVLTIFMGINTLGNLASKNKKEKLVMTPLTSIAFISCLLVAISNI</sequence>
<name>A0A223CYG3_9BACL</name>
<protein>
    <recommendedName>
        <fullName evidence="4">Integral membrane protein</fullName>
    </recommendedName>
</protein>
<dbReference type="Proteomes" id="UP000214688">
    <property type="component" value="Chromosome"/>
</dbReference>
<keyword evidence="1" id="KW-1133">Transmembrane helix</keyword>
<evidence type="ECO:0000256" key="1">
    <source>
        <dbReference type="SAM" id="Phobius"/>
    </source>
</evidence>
<feature type="transmembrane region" description="Helical" evidence="1">
    <location>
        <begin position="49"/>
        <end position="68"/>
    </location>
</feature>
<dbReference type="KEGG" id="tab:CIG75_03755"/>
<keyword evidence="1" id="KW-0472">Membrane</keyword>
<reference evidence="2 3" key="1">
    <citation type="journal article" date="2015" name="Int. J. Syst. Evol. Microbiol.">
        <title>Tumebacillus algifaecis sp. nov., isolated from decomposing algal scum.</title>
        <authorList>
            <person name="Wu Y.F."/>
            <person name="Zhang B."/>
            <person name="Xing P."/>
            <person name="Wu Q.L."/>
            <person name="Liu S.J."/>
        </authorList>
    </citation>
    <scope>NUCLEOTIDE SEQUENCE [LARGE SCALE GENOMIC DNA]</scope>
    <source>
        <strain evidence="2 3">THMBR28</strain>
    </source>
</reference>
<keyword evidence="3" id="KW-1185">Reference proteome</keyword>
<evidence type="ECO:0000313" key="3">
    <source>
        <dbReference type="Proteomes" id="UP000214688"/>
    </source>
</evidence>
<feature type="transmembrane region" description="Helical" evidence="1">
    <location>
        <begin position="14"/>
        <end position="37"/>
    </location>
</feature>
<dbReference type="AlphaFoldDB" id="A0A223CYG3"/>
<keyword evidence="1" id="KW-0812">Transmembrane</keyword>
<dbReference type="EMBL" id="CP022657">
    <property type="protein sequence ID" value="ASS74186.1"/>
    <property type="molecule type" value="Genomic_DNA"/>
</dbReference>
<dbReference type="OrthoDB" id="9803232at2"/>
<evidence type="ECO:0000313" key="2">
    <source>
        <dbReference type="EMBL" id="ASS74186.1"/>
    </source>
</evidence>
<feature type="transmembrane region" description="Helical" evidence="1">
    <location>
        <begin position="111"/>
        <end position="129"/>
    </location>
</feature>
<proteinExistence type="predicted"/>
<evidence type="ECO:0008006" key="4">
    <source>
        <dbReference type="Google" id="ProtNLM"/>
    </source>
</evidence>
<gene>
    <name evidence="2" type="ORF">CIG75_03755</name>
</gene>
<accession>A0A223CYG3</accession>
<dbReference type="RefSeq" id="WP_094235445.1">
    <property type="nucleotide sequence ID" value="NZ_CP022657.1"/>
</dbReference>
<organism evidence="2 3">
    <name type="scientific">Tumebacillus algifaecis</name>
    <dbReference type="NCBI Taxonomy" id="1214604"/>
    <lineage>
        <taxon>Bacteria</taxon>
        <taxon>Bacillati</taxon>
        <taxon>Bacillota</taxon>
        <taxon>Bacilli</taxon>
        <taxon>Bacillales</taxon>
        <taxon>Alicyclobacillaceae</taxon>
        <taxon>Tumebacillus</taxon>
    </lineage>
</organism>